<dbReference type="EMBL" id="PIFK01000010">
    <property type="protein sequence ID" value="PTP38197.1"/>
    <property type="molecule type" value="Genomic_DNA"/>
</dbReference>
<dbReference type="Proteomes" id="UP000244197">
    <property type="component" value="Unassembled WGS sequence"/>
</dbReference>
<name>A0A2T5EYH8_VIBSP</name>
<evidence type="ECO:0000313" key="2">
    <source>
        <dbReference type="Proteomes" id="UP000244197"/>
    </source>
</evidence>
<sequence length="87" mass="9964">MSGPIILNLETSEFFDTYIDSEFWQENAKSKLIEMLVNTCKDAEDYKKSRINNRNKISTSHNAICISGSRGAGKTVFLRNTESIWKK</sequence>
<comment type="caution">
    <text evidence="1">The sequence shown here is derived from an EMBL/GenBank/DDBJ whole genome shotgun (WGS) entry which is preliminary data.</text>
</comment>
<dbReference type="RefSeq" id="WP_108187438.1">
    <property type="nucleotide sequence ID" value="NZ_PIFK01000010.1"/>
</dbReference>
<protein>
    <submittedName>
        <fullName evidence="1">Uncharacterized protein</fullName>
    </submittedName>
</protein>
<reference evidence="1 2" key="1">
    <citation type="submission" date="2017-11" db="EMBL/GenBank/DDBJ databases">
        <title>Population delineation of vibrios coincides with oyster pathogenicity.</title>
        <authorList>
            <person name="Bruto M."/>
            <person name="Labreuche Y."/>
            <person name="James A."/>
            <person name="Piel D."/>
            <person name="Chenivesse S."/>
            <person name="Petton B."/>
            <person name="Polz M.F."/>
            <person name="Le Roux F."/>
        </authorList>
    </citation>
    <scope>NUCLEOTIDE SEQUENCE [LARGE SCALE GENOMIC DNA]</scope>
    <source>
        <strain evidence="1 2">FF_144</strain>
    </source>
</reference>
<accession>A0A2T5EYH8</accession>
<proteinExistence type="predicted"/>
<evidence type="ECO:0000313" key="1">
    <source>
        <dbReference type="EMBL" id="PTP38197.1"/>
    </source>
</evidence>
<dbReference type="AlphaFoldDB" id="A0A2T5EYH8"/>
<organism evidence="1 2">
    <name type="scientific">Vibrio splendidus</name>
    <dbReference type="NCBI Taxonomy" id="29497"/>
    <lineage>
        <taxon>Bacteria</taxon>
        <taxon>Pseudomonadati</taxon>
        <taxon>Pseudomonadota</taxon>
        <taxon>Gammaproteobacteria</taxon>
        <taxon>Vibrionales</taxon>
        <taxon>Vibrionaceae</taxon>
        <taxon>Vibrio</taxon>
    </lineage>
</organism>
<gene>
    <name evidence="1" type="ORF">CWO07_06765</name>
</gene>